<dbReference type="HAMAP" id="MF_01589">
    <property type="entry name" value="Cx_SAM_synthase"/>
    <property type="match status" value="1"/>
</dbReference>
<comment type="catalytic activity">
    <reaction evidence="3">
        <text>prephenate + S-adenosyl-L-methionine = carboxy-S-adenosyl-L-methionine + 3-phenylpyruvate + H2O</text>
        <dbReference type="Rhea" id="RHEA:51692"/>
        <dbReference type="ChEBI" id="CHEBI:15377"/>
        <dbReference type="ChEBI" id="CHEBI:18005"/>
        <dbReference type="ChEBI" id="CHEBI:29934"/>
        <dbReference type="ChEBI" id="CHEBI:59789"/>
        <dbReference type="ChEBI" id="CHEBI:134278"/>
    </reaction>
</comment>
<evidence type="ECO:0000313" key="5">
    <source>
        <dbReference type="EMBL" id="MBO1928188.1"/>
    </source>
</evidence>
<keyword evidence="6" id="KW-1185">Reference proteome</keyword>
<feature type="binding site" evidence="3">
    <location>
        <begin position="67"/>
        <end position="69"/>
    </location>
    <ligand>
        <name>S-adenosyl-L-methionine</name>
        <dbReference type="ChEBI" id="CHEBI:59789"/>
    </ligand>
</feature>
<evidence type="ECO:0000313" key="6">
    <source>
        <dbReference type="Proteomes" id="UP000664835"/>
    </source>
</evidence>
<accession>A0ABS3Q7T3</accession>
<comment type="caution">
    <text evidence="5">The sequence shown here is derived from an EMBL/GenBank/DDBJ whole genome shotgun (WGS) entry which is preliminary data.</text>
</comment>
<evidence type="ECO:0000256" key="3">
    <source>
        <dbReference type="HAMAP-Rule" id="MF_01589"/>
    </source>
</evidence>
<comment type="similarity">
    <text evidence="3">Belongs to the class I-like SAM-binding methyltransferase superfamily. Cx-SAM synthase family.</text>
</comment>
<dbReference type="Pfam" id="PF13649">
    <property type="entry name" value="Methyltransf_25"/>
    <property type="match status" value="1"/>
</dbReference>
<proteinExistence type="inferred from homology"/>
<dbReference type="NCBIfam" id="TIGR00740">
    <property type="entry name" value="carboxy-S-adenosyl-L-methionine synthase CmoA"/>
    <property type="match status" value="1"/>
</dbReference>
<feature type="binding site" evidence="3">
    <location>
        <position position="136"/>
    </location>
    <ligand>
        <name>S-adenosyl-L-methionine</name>
        <dbReference type="ChEBI" id="CHEBI:59789"/>
    </ligand>
</feature>
<evidence type="ECO:0000259" key="4">
    <source>
        <dbReference type="Pfam" id="PF13649"/>
    </source>
</evidence>
<dbReference type="CDD" id="cd02440">
    <property type="entry name" value="AdoMet_MTases"/>
    <property type="match status" value="1"/>
</dbReference>
<evidence type="ECO:0000256" key="1">
    <source>
        <dbReference type="ARBA" id="ARBA00022679"/>
    </source>
</evidence>
<name>A0ABS3Q7T3_9GAMM</name>
<dbReference type="Proteomes" id="UP000664835">
    <property type="component" value="Unassembled WGS sequence"/>
</dbReference>
<comment type="subunit">
    <text evidence="3">Homodimer.</text>
</comment>
<dbReference type="InterPro" id="IPR041698">
    <property type="entry name" value="Methyltransf_25"/>
</dbReference>
<gene>
    <name evidence="3 5" type="primary">cmoA</name>
    <name evidence="5" type="ORF">J3998_11435</name>
</gene>
<dbReference type="NCBIfam" id="NF011995">
    <property type="entry name" value="PRK15451.1"/>
    <property type="match status" value="1"/>
</dbReference>
<reference evidence="5 6" key="1">
    <citation type="submission" date="2021-03" db="EMBL/GenBank/DDBJ databases">
        <title>Thiomicrorhabdus sp.nov.,novel sulfur-oxidizing bacteria isolated from coastal sediment.</title>
        <authorList>
            <person name="Liu X."/>
        </authorList>
    </citation>
    <scope>NUCLEOTIDE SEQUENCE [LARGE SCALE GENOMIC DNA]</scope>
    <source>
        <strain evidence="5 6">6S2-11</strain>
    </source>
</reference>
<keyword evidence="2 3" id="KW-0949">S-adenosyl-L-methionine</keyword>
<dbReference type="Gene3D" id="3.40.50.150">
    <property type="entry name" value="Vaccinia Virus protein VP39"/>
    <property type="match status" value="1"/>
</dbReference>
<feature type="binding site" evidence="3">
    <location>
        <position position="42"/>
    </location>
    <ligand>
        <name>S-adenosyl-L-methionine</name>
        <dbReference type="ChEBI" id="CHEBI:59789"/>
    </ligand>
</feature>
<organism evidence="5 6">
    <name type="scientific">Thiomicrorhabdus marina</name>
    <dbReference type="NCBI Taxonomy" id="2818442"/>
    <lineage>
        <taxon>Bacteria</taxon>
        <taxon>Pseudomonadati</taxon>
        <taxon>Pseudomonadota</taxon>
        <taxon>Gammaproteobacteria</taxon>
        <taxon>Thiotrichales</taxon>
        <taxon>Piscirickettsiaceae</taxon>
        <taxon>Thiomicrorhabdus</taxon>
    </lineage>
</organism>
<dbReference type="PANTHER" id="PTHR43861:SF2">
    <property type="entry name" value="CARBOXY-S-ADENOSYL-L-METHIONINE SYNTHASE"/>
    <property type="match status" value="1"/>
</dbReference>
<keyword evidence="1 3" id="KW-0808">Transferase</keyword>
<dbReference type="PANTHER" id="PTHR43861">
    <property type="entry name" value="TRANS-ACONITATE 2-METHYLTRANSFERASE-RELATED"/>
    <property type="match status" value="1"/>
</dbReference>
<dbReference type="PIRSF" id="PIRSF006325">
    <property type="entry name" value="MeTrfase_bac"/>
    <property type="match status" value="1"/>
</dbReference>
<comment type="function">
    <text evidence="3">Catalyzes the conversion of S-adenosyl-L-methionine (SAM) to carboxy-S-adenosyl-L-methionine (Cx-SAM).</text>
</comment>
<dbReference type="EMBL" id="JAGETV010000029">
    <property type="protein sequence ID" value="MBO1928188.1"/>
    <property type="molecule type" value="Genomic_DNA"/>
</dbReference>
<protein>
    <recommendedName>
        <fullName evidence="3">Carboxy-S-adenosyl-L-methionine synthase</fullName>
        <shortName evidence="3">Cx-SAM synthase</shortName>
        <ecNumber evidence="3">2.1.3.-</ecNumber>
    </recommendedName>
</protein>
<dbReference type="RefSeq" id="WP_208150803.1">
    <property type="nucleotide sequence ID" value="NZ_JAGETV010000029.1"/>
</dbReference>
<evidence type="ECO:0000256" key="2">
    <source>
        <dbReference type="ARBA" id="ARBA00022691"/>
    </source>
</evidence>
<dbReference type="SUPFAM" id="SSF53335">
    <property type="entry name" value="S-adenosyl-L-methionine-dependent methyltransferases"/>
    <property type="match status" value="1"/>
</dbReference>
<sequence length="246" mass="27479">MKIPSQKDTIYSQAHEAVGAFQFDESVVAVFPDMISRSVPGYQTILTGIGELTKLHAQPNTRLYDLGCSLGAATLTMRRSLSDDSSCSIIALDTSEAMVKRAQEYLHAFHSDIPVELHCADMCDFEISNASVVVINFTLQFIDPEQRQPLMQKIYDGLVPGGVLILSEKIHFDNDALQKSIEHMHLQFKRANGYSELEISQKRSSLENVLISDSEQTHIQRLQDVGFSSAGIWFQAYNFASFIAIK</sequence>
<feature type="domain" description="Methyltransferase" evidence="4">
    <location>
        <begin position="65"/>
        <end position="162"/>
    </location>
</feature>
<dbReference type="EC" id="2.1.3.-" evidence="3"/>
<feature type="binding site" evidence="3">
    <location>
        <position position="203"/>
    </location>
    <ligand>
        <name>S-adenosyl-L-methionine</name>
        <dbReference type="ChEBI" id="CHEBI:59789"/>
    </ligand>
</feature>
<comment type="caution">
    <text evidence="3">Lacks conserved residue(s) required for the propagation of feature annotation.</text>
</comment>
<dbReference type="InterPro" id="IPR005271">
    <property type="entry name" value="CmoA"/>
</dbReference>
<dbReference type="InterPro" id="IPR029063">
    <property type="entry name" value="SAM-dependent_MTases_sf"/>
</dbReference>